<feature type="domain" description="R3H" evidence="8">
    <location>
        <begin position="797"/>
        <end position="860"/>
    </location>
</feature>
<dbReference type="InterPro" id="IPR020846">
    <property type="entry name" value="MFS_dom"/>
</dbReference>
<dbReference type="Gene3D" id="3.30.1370.50">
    <property type="entry name" value="R3H-like domain"/>
    <property type="match status" value="1"/>
</dbReference>
<evidence type="ECO:0000256" key="1">
    <source>
        <dbReference type="ARBA" id="ARBA00004141"/>
    </source>
</evidence>
<evidence type="ECO:0000256" key="4">
    <source>
        <dbReference type="SAM" id="MobiDB-lite"/>
    </source>
</evidence>
<feature type="transmembrane region" description="Helical" evidence="5">
    <location>
        <begin position="186"/>
        <end position="204"/>
    </location>
</feature>
<dbReference type="InterPro" id="IPR013087">
    <property type="entry name" value="Znf_C2H2_type"/>
</dbReference>
<feature type="compositionally biased region" description="Polar residues" evidence="4">
    <location>
        <begin position="553"/>
        <end position="565"/>
    </location>
</feature>
<dbReference type="SUPFAM" id="SSF82708">
    <property type="entry name" value="R3H domain"/>
    <property type="match status" value="1"/>
</dbReference>
<evidence type="ECO:0000313" key="9">
    <source>
        <dbReference type="EMBL" id="KXS97926.1"/>
    </source>
</evidence>
<dbReference type="AlphaFoldDB" id="A0A139H640"/>
<dbReference type="Pfam" id="PF01424">
    <property type="entry name" value="R3H"/>
    <property type="match status" value="1"/>
</dbReference>
<sequence length="1163" mass="127763">MAQTVTEPARAAITPNDANEHMQDDGASEDIEMAQLTGTETNVAMREDVPPDGGYGWVCTACFWLINAHTWGVNSAWGVFLAHFLSNSTFSGATHLEYALIGGLSSSQSLMVGPLVAICNEKLGTRMTLLIGTFLVATSMLTSSSATSAWQLFLSQGACFGYGMGFLYITASAIVPQWFSSRRSLAIGIASSGAGFGGLAYNLGAGAGLDNLGWRWTYRILACTTLAVNLCATLLLKDRNKVVRPSKKAFDVKEFVRLETWLIIVWGWMTELGYITLFYSLPNYALSIGLSSQQGSVVGAMLNLGLAFGRPAVGVLSDRFGRINVATIMTALTGVYCLAIWVPAKTYAVLIVFAIAAGTATGTFWGTVVPVTAEVVGLQRLPSAFGMILLPLVLPTTFAEPIALELVSVKGYLGSQIFVGCMFLAGAASTWALRCWQIQKLEKDKYGSEERGHEDGRLRQSLKGLFSLQKYWRSTIAKSNATCNACSYHQCERSTMDESIERHVDWAEDIQEIPSLDERFWEELGLAHASDHSEDLHSPANKPDSGPHLRSLGSCSRNAPPSTSASDKRVSRKSRHDLTSTRTSSTARTARLQRSRSRKSAPLFTLGDSSSDSETSVISRTTRKSQPIPIKRAISFANETGPQDDEDYPTSPEFSDVTTDVLAGAMEDFSTSWDDRSTQSAPLNDSRFLQRLGSASNLPHCRSLLSTLLEEPSEAKGCIDLEPRTPRYWGVKSHHPGDLYTQGSNTAEVNTFSNAADVPSEQSILPDDYCFPVELSLNFDPPSPDSDCSWTDADDQEIWHLFLQEQLAIFRQQAARISLITCPMTTQHRRQVHGLAQLMRLSHMSFGHEKMKRLLLTKCALASSTGPKSSGRWNPSGDHWLTGWIDPRLVVVDHLSWAVPPSRLLATWPTVVPRNILILKKDGFETFAAYAFFDDPESAASAILSINGEQPEWNHQRLDCDYLRLPGVAAVLDENSVDLFRLARLASMLRSGHEDYFPAMLLNNNDSRSNPIEFCAPTEGFLSPQQMFTNVAPASLSTASTSFDNASIGRSSMDAHSSVMSMSSLALSDYGSETSVAKKRKRQPLGSYVCSHGGCEKLFERAGDCRKHEKVHAMDRPHRCHVCQQGFMYPKDLRRHFVRTRHDQTVLPPESAAMHRTTSCTAL</sequence>
<reference evidence="9 10" key="1">
    <citation type="submission" date="2015-07" db="EMBL/GenBank/DDBJ databases">
        <title>Comparative genomics of the Sigatoka disease complex on banana suggests a link between parallel evolutionary changes in Pseudocercospora fijiensis and Pseudocercospora eumusae and increased virulence on the banana host.</title>
        <authorList>
            <person name="Chang T.-C."/>
            <person name="Salvucci A."/>
            <person name="Crous P.W."/>
            <person name="Stergiopoulos I."/>
        </authorList>
    </citation>
    <scope>NUCLEOTIDE SEQUENCE [LARGE SCALE GENOMIC DNA]</scope>
    <source>
        <strain evidence="9 10">CBS 114824</strain>
    </source>
</reference>
<dbReference type="PROSITE" id="PS00028">
    <property type="entry name" value="ZINC_FINGER_C2H2_1"/>
    <property type="match status" value="2"/>
</dbReference>
<dbReference type="InterPro" id="IPR011701">
    <property type="entry name" value="MFS"/>
</dbReference>
<feature type="region of interest" description="Disordered" evidence="4">
    <location>
        <begin position="1"/>
        <end position="24"/>
    </location>
</feature>
<dbReference type="InterPro" id="IPR036236">
    <property type="entry name" value="Znf_C2H2_sf"/>
</dbReference>
<dbReference type="PANTHER" id="PTHR11360">
    <property type="entry name" value="MONOCARBOXYLATE TRANSPORTER"/>
    <property type="match status" value="1"/>
</dbReference>
<feature type="region of interest" description="Disordered" evidence="4">
    <location>
        <begin position="531"/>
        <end position="653"/>
    </location>
</feature>
<feature type="domain" description="C2H2-type" evidence="6">
    <location>
        <begin position="1088"/>
        <end position="1117"/>
    </location>
</feature>
<evidence type="ECO:0008006" key="11">
    <source>
        <dbReference type="Google" id="ProtNLM"/>
    </source>
</evidence>
<dbReference type="InterPro" id="IPR036867">
    <property type="entry name" value="R3H_dom_sf"/>
</dbReference>
<feature type="transmembrane region" description="Helical" evidence="5">
    <location>
        <begin position="347"/>
        <end position="369"/>
    </location>
</feature>
<keyword evidence="5" id="KW-0812">Transmembrane</keyword>
<comment type="subcellular location">
    <subcellularLocation>
        <location evidence="1">Membrane</location>
        <topology evidence="1">Multi-pass membrane protein</topology>
    </subcellularLocation>
</comment>
<feature type="transmembrane region" description="Helical" evidence="5">
    <location>
        <begin position="258"/>
        <end position="279"/>
    </location>
</feature>
<feature type="transmembrane region" description="Helical" evidence="5">
    <location>
        <begin position="160"/>
        <end position="179"/>
    </location>
</feature>
<feature type="compositionally biased region" description="Low complexity" evidence="4">
    <location>
        <begin position="580"/>
        <end position="590"/>
    </location>
</feature>
<feature type="transmembrane region" description="Helical" evidence="5">
    <location>
        <begin position="129"/>
        <end position="154"/>
    </location>
</feature>
<keyword evidence="3" id="KW-0863">Zinc-finger</keyword>
<proteinExistence type="inferred from homology"/>
<evidence type="ECO:0000313" key="10">
    <source>
        <dbReference type="Proteomes" id="UP000070133"/>
    </source>
</evidence>
<evidence type="ECO:0000256" key="5">
    <source>
        <dbReference type="SAM" id="Phobius"/>
    </source>
</evidence>
<dbReference type="GO" id="GO:0016020">
    <property type="term" value="C:membrane"/>
    <property type="evidence" value="ECO:0007669"/>
    <property type="project" value="UniProtKB-SubCell"/>
</dbReference>
<dbReference type="SUPFAM" id="SSF57667">
    <property type="entry name" value="beta-beta-alpha zinc fingers"/>
    <property type="match status" value="1"/>
</dbReference>
<dbReference type="PROSITE" id="PS50157">
    <property type="entry name" value="ZINC_FINGER_C2H2_2"/>
    <property type="match status" value="1"/>
</dbReference>
<accession>A0A139H640</accession>
<feature type="transmembrane region" description="Helical" evidence="5">
    <location>
        <begin position="381"/>
        <end position="399"/>
    </location>
</feature>
<keyword evidence="5" id="KW-0472">Membrane</keyword>
<dbReference type="PANTHER" id="PTHR11360:SF315">
    <property type="entry name" value="TRANSPORTER MCH2-RELATED"/>
    <property type="match status" value="1"/>
</dbReference>
<feature type="domain" description="Major facilitator superfamily (MFS) profile" evidence="7">
    <location>
        <begin position="56"/>
        <end position="438"/>
    </location>
</feature>
<dbReference type="InterPro" id="IPR050327">
    <property type="entry name" value="Proton-linked_MCT"/>
</dbReference>
<keyword evidence="5" id="KW-1133">Transmembrane helix</keyword>
<dbReference type="CDD" id="cd17352">
    <property type="entry name" value="MFS_MCT_SLC16"/>
    <property type="match status" value="1"/>
</dbReference>
<evidence type="ECO:0000259" key="7">
    <source>
        <dbReference type="PROSITE" id="PS50850"/>
    </source>
</evidence>
<evidence type="ECO:0000256" key="3">
    <source>
        <dbReference type="PROSITE-ProRule" id="PRU00042"/>
    </source>
</evidence>
<evidence type="ECO:0000256" key="2">
    <source>
        <dbReference type="ARBA" id="ARBA00006727"/>
    </source>
</evidence>
<dbReference type="OrthoDB" id="8922241at2759"/>
<dbReference type="PROSITE" id="PS51061">
    <property type="entry name" value="R3H"/>
    <property type="match status" value="1"/>
</dbReference>
<keyword evidence="3" id="KW-0479">Metal-binding</keyword>
<dbReference type="Proteomes" id="UP000070133">
    <property type="component" value="Unassembled WGS sequence"/>
</dbReference>
<dbReference type="CDD" id="cd02325">
    <property type="entry name" value="R3H"/>
    <property type="match status" value="1"/>
</dbReference>
<name>A0A139H640_9PEZI</name>
<evidence type="ECO:0000259" key="6">
    <source>
        <dbReference type="PROSITE" id="PS50157"/>
    </source>
</evidence>
<dbReference type="SUPFAM" id="SSF103473">
    <property type="entry name" value="MFS general substrate transporter"/>
    <property type="match status" value="1"/>
</dbReference>
<feature type="transmembrane region" description="Helical" evidence="5">
    <location>
        <begin position="411"/>
        <end position="433"/>
    </location>
</feature>
<feature type="transmembrane region" description="Helical" evidence="5">
    <location>
        <begin position="320"/>
        <end position="341"/>
    </location>
</feature>
<feature type="compositionally biased region" description="Low complexity" evidence="4">
    <location>
        <begin position="609"/>
        <end position="619"/>
    </location>
</feature>
<keyword evidence="10" id="KW-1185">Reference proteome</keyword>
<dbReference type="Gene3D" id="1.20.1250.20">
    <property type="entry name" value="MFS general substrate transporter like domains"/>
    <property type="match status" value="2"/>
</dbReference>
<dbReference type="EMBL" id="LFZN01000129">
    <property type="protein sequence ID" value="KXS97926.1"/>
    <property type="molecule type" value="Genomic_DNA"/>
</dbReference>
<evidence type="ECO:0000259" key="8">
    <source>
        <dbReference type="PROSITE" id="PS51061"/>
    </source>
</evidence>
<organism evidence="9 10">
    <name type="scientific">Pseudocercospora eumusae</name>
    <dbReference type="NCBI Taxonomy" id="321146"/>
    <lineage>
        <taxon>Eukaryota</taxon>
        <taxon>Fungi</taxon>
        <taxon>Dikarya</taxon>
        <taxon>Ascomycota</taxon>
        <taxon>Pezizomycotina</taxon>
        <taxon>Dothideomycetes</taxon>
        <taxon>Dothideomycetidae</taxon>
        <taxon>Mycosphaerellales</taxon>
        <taxon>Mycosphaerellaceae</taxon>
        <taxon>Pseudocercospora</taxon>
    </lineage>
</organism>
<dbReference type="GO" id="GO:0008270">
    <property type="term" value="F:zinc ion binding"/>
    <property type="evidence" value="ECO:0007669"/>
    <property type="project" value="UniProtKB-KW"/>
</dbReference>
<feature type="transmembrane region" description="Helical" evidence="5">
    <location>
        <begin position="216"/>
        <end position="237"/>
    </location>
</feature>
<gene>
    <name evidence="9" type="ORF">AC578_4386</name>
</gene>
<dbReference type="GO" id="GO:0003676">
    <property type="term" value="F:nucleic acid binding"/>
    <property type="evidence" value="ECO:0007669"/>
    <property type="project" value="UniProtKB-UniRule"/>
</dbReference>
<dbReference type="PROSITE" id="PS50850">
    <property type="entry name" value="MFS"/>
    <property type="match status" value="1"/>
</dbReference>
<comment type="caution">
    <text evidence="9">The sequence shown here is derived from an EMBL/GenBank/DDBJ whole genome shotgun (WGS) entry which is preliminary data.</text>
</comment>
<dbReference type="InterPro" id="IPR001374">
    <property type="entry name" value="R3H_dom"/>
</dbReference>
<dbReference type="InterPro" id="IPR036259">
    <property type="entry name" value="MFS_trans_sf"/>
</dbReference>
<dbReference type="Pfam" id="PF07690">
    <property type="entry name" value="MFS_1"/>
    <property type="match status" value="1"/>
</dbReference>
<dbReference type="SMART" id="SM00355">
    <property type="entry name" value="ZnF_C2H2"/>
    <property type="match status" value="2"/>
</dbReference>
<keyword evidence="3" id="KW-0862">Zinc</keyword>
<dbReference type="GO" id="GO:0022857">
    <property type="term" value="F:transmembrane transporter activity"/>
    <property type="evidence" value="ECO:0007669"/>
    <property type="project" value="InterPro"/>
</dbReference>
<protein>
    <recommendedName>
        <fullName evidence="11">C2H2-type domain-containing protein</fullName>
    </recommendedName>
</protein>
<comment type="similarity">
    <text evidence="2">Belongs to the major facilitator superfamily. Monocarboxylate porter (TC 2.A.1.13) family.</text>
</comment>
<dbReference type="Gene3D" id="3.30.160.60">
    <property type="entry name" value="Classic Zinc Finger"/>
    <property type="match status" value="1"/>
</dbReference>